<evidence type="ECO:0000313" key="1">
    <source>
        <dbReference type="EMBL" id="TXE09152.1"/>
    </source>
</evidence>
<dbReference type="Proteomes" id="UP000321734">
    <property type="component" value="Unassembled WGS sequence"/>
</dbReference>
<dbReference type="AlphaFoldDB" id="A0A5C7ATI0"/>
<organism evidence="1 2">
    <name type="scientific">Gelidibacter salicanalis</name>
    <dbReference type="NCBI Taxonomy" id="291193"/>
    <lineage>
        <taxon>Bacteria</taxon>
        <taxon>Pseudomonadati</taxon>
        <taxon>Bacteroidota</taxon>
        <taxon>Flavobacteriia</taxon>
        <taxon>Flavobacteriales</taxon>
        <taxon>Flavobacteriaceae</taxon>
        <taxon>Gelidibacter</taxon>
    </lineage>
</organism>
<protein>
    <submittedName>
        <fullName evidence="1">Uncharacterized protein</fullName>
    </submittedName>
</protein>
<sequence length="104" mass="11529">MVDNAIAYIKAKGYPQPEMSLEYIHEQSLRVFQTKAALKVGTASVSNTTITISGTSNAVVYQQERHGAIIHTAARDKFDVASYQSSDKLYAVDYKGERKEISVQ</sequence>
<reference evidence="1 2" key="1">
    <citation type="submission" date="2019-08" db="EMBL/GenBank/DDBJ databases">
        <title>Genome sequence of Gelidibacter salicanalis IC162T.</title>
        <authorList>
            <person name="Bowman J.P."/>
        </authorList>
    </citation>
    <scope>NUCLEOTIDE SEQUENCE [LARGE SCALE GENOMIC DNA]</scope>
    <source>
        <strain evidence="1 2">IC162</strain>
    </source>
</reference>
<comment type="caution">
    <text evidence="1">The sequence shown here is derived from an EMBL/GenBank/DDBJ whole genome shotgun (WGS) entry which is preliminary data.</text>
</comment>
<dbReference type="OrthoDB" id="3954368at2"/>
<dbReference type="RefSeq" id="WP_146890490.1">
    <property type="nucleotide sequence ID" value="NZ_VORX01000002.1"/>
</dbReference>
<dbReference type="EMBL" id="VORX01000002">
    <property type="protein sequence ID" value="TXE09152.1"/>
    <property type="molecule type" value="Genomic_DNA"/>
</dbReference>
<accession>A0A5C7ATI0</accession>
<name>A0A5C7ATI0_9FLAO</name>
<gene>
    <name evidence="1" type="ORF">ES711_04250</name>
</gene>
<keyword evidence="2" id="KW-1185">Reference proteome</keyword>
<evidence type="ECO:0000313" key="2">
    <source>
        <dbReference type="Proteomes" id="UP000321734"/>
    </source>
</evidence>
<proteinExistence type="predicted"/>